<keyword evidence="4" id="KW-1185">Reference proteome</keyword>
<dbReference type="AlphaFoldDB" id="A0A397HJS5"/>
<feature type="domain" description="Protein kinase" evidence="1">
    <location>
        <begin position="1"/>
        <end position="119"/>
    </location>
</feature>
<dbReference type="EMBL" id="PQFF01000316">
    <property type="protein sequence ID" value="RHZ61648.1"/>
    <property type="molecule type" value="Genomic_DNA"/>
</dbReference>
<evidence type="ECO:0000313" key="2">
    <source>
        <dbReference type="EMBL" id="RHZ61644.1"/>
    </source>
</evidence>
<accession>A0A397HJS5</accession>
<dbReference type="SUPFAM" id="SSF56112">
    <property type="entry name" value="Protein kinase-like (PK-like)"/>
    <property type="match status" value="1"/>
</dbReference>
<dbReference type="PROSITE" id="PS50011">
    <property type="entry name" value="PROTEIN_KINASE_DOM"/>
    <property type="match status" value="1"/>
</dbReference>
<dbReference type="Pfam" id="PF07714">
    <property type="entry name" value="PK_Tyr_Ser-Thr"/>
    <property type="match status" value="1"/>
</dbReference>
<dbReference type="GO" id="GO:0005524">
    <property type="term" value="F:ATP binding"/>
    <property type="evidence" value="ECO:0007669"/>
    <property type="project" value="InterPro"/>
</dbReference>
<gene>
    <name evidence="2" type="ORF">Glove_346g132</name>
    <name evidence="3" type="ORF">Glove_346g136</name>
</gene>
<protein>
    <recommendedName>
        <fullName evidence="1">Protein kinase domain-containing protein</fullName>
    </recommendedName>
</protein>
<evidence type="ECO:0000259" key="1">
    <source>
        <dbReference type="PROSITE" id="PS50011"/>
    </source>
</evidence>
<dbReference type="InterPro" id="IPR001245">
    <property type="entry name" value="Ser-Thr/Tyr_kinase_cat_dom"/>
</dbReference>
<reference evidence="2 4" key="1">
    <citation type="submission" date="2018-08" db="EMBL/GenBank/DDBJ databases">
        <title>Genome and evolution of the arbuscular mycorrhizal fungus Diversispora epigaea (formerly Glomus versiforme) and its bacterial endosymbionts.</title>
        <authorList>
            <person name="Sun X."/>
            <person name="Fei Z."/>
            <person name="Harrison M."/>
        </authorList>
    </citation>
    <scope>NUCLEOTIDE SEQUENCE [LARGE SCALE GENOMIC DNA]</scope>
    <source>
        <strain evidence="2 4">IT104</strain>
    </source>
</reference>
<evidence type="ECO:0000313" key="3">
    <source>
        <dbReference type="EMBL" id="RHZ61648.1"/>
    </source>
</evidence>
<dbReference type="GO" id="GO:0004672">
    <property type="term" value="F:protein kinase activity"/>
    <property type="evidence" value="ECO:0007669"/>
    <property type="project" value="InterPro"/>
</dbReference>
<dbReference type="InterPro" id="IPR011009">
    <property type="entry name" value="Kinase-like_dom_sf"/>
</dbReference>
<evidence type="ECO:0000313" key="4">
    <source>
        <dbReference type="Proteomes" id="UP000266861"/>
    </source>
</evidence>
<organism evidence="2 4">
    <name type="scientific">Diversispora epigaea</name>
    <dbReference type="NCBI Taxonomy" id="1348612"/>
    <lineage>
        <taxon>Eukaryota</taxon>
        <taxon>Fungi</taxon>
        <taxon>Fungi incertae sedis</taxon>
        <taxon>Mucoromycota</taxon>
        <taxon>Glomeromycotina</taxon>
        <taxon>Glomeromycetes</taxon>
        <taxon>Diversisporales</taxon>
        <taxon>Diversisporaceae</taxon>
        <taxon>Diversispora</taxon>
    </lineage>
</organism>
<dbReference type="EMBL" id="PQFF01000316">
    <property type="protein sequence ID" value="RHZ61644.1"/>
    <property type="molecule type" value="Genomic_DNA"/>
</dbReference>
<comment type="caution">
    <text evidence="2">The sequence shown here is derived from an EMBL/GenBank/DDBJ whole genome shotgun (WGS) entry which is preliminary data.</text>
</comment>
<dbReference type="InterPro" id="IPR000719">
    <property type="entry name" value="Prot_kinase_dom"/>
</dbReference>
<proteinExistence type="predicted"/>
<dbReference type="Proteomes" id="UP000266861">
    <property type="component" value="Unassembled WGS sequence"/>
</dbReference>
<dbReference type="OrthoDB" id="3205772at2759"/>
<dbReference type="Gene3D" id="1.10.510.10">
    <property type="entry name" value="Transferase(Phosphotransferase) domain 1"/>
    <property type="match status" value="2"/>
</dbReference>
<name>A0A397HJS5_9GLOM</name>
<sequence>MHLFLEYTPHGDLHHYIYGNFEAFTWKKKTRYLDFIIKGIKKIHDKKIIHRDLHSEITTGTPECWANLMKRCWHSNPSQRSTIEEFNELSTTFHYYVKNNKPDKFDVWLEFKEANQTRF</sequence>